<dbReference type="InterPro" id="IPR007848">
    <property type="entry name" value="Small_mtfrase_dom"/>
</dbReference>
<evidence type="ECO:0000256" key="2">
    <source>
        <dbReference type="ARBA" id="ARBA00006149"/>
    </source>
</evidence>
<dbReference type="AlphaFoldDB" id="A0A8B8ZM04"/>
<dbReference type="RefSeq" id="XP_038975255.1">
    <property type="nucleotide sequence ID" value="XM_039119327.1"/>
</dbReference>
<comment type="similarity">
    <text evidence="2">Belongs to the eukaryotic/archaeal PrmC-related family.</text>
</comment>
<dbReference type="PROSITE" id="PS00092">
    <property type="entry name" value="N6_MTASE"/>
    <property type="match status" value="1"/>
</dbReference>
<protein>
    <submittedName>
        <fullName evidence="9 10">Methyltransferase N6AMT1-like isoform X1</fullName>
    </submittedName>
</protein>
<dbReference type="InterPro" id="IPR002052">
    <property type="entry name" value="DNA_methylase_N6_adenine_CS"/>
</dbReference>
<sequence length="294" mass="32521">MVHPVRYSTDWFLCWIATMDYGIDIGSSSFPTKCKLSSRTVSLKSSYKTAQLRLLSRHPEVYEPCDDSFALVDALLADRANLLQHKPRLCMEVGCGSGYVITSLALMLGEENFGVHYFATDINPHAVEVTRAALEAHGVHAEIITTNIASGLHKRLAGMIDVVVVNPPYVPTPEEEVGCDGITASWAGGENGRKVIDRILPVVDELLSGDGWLYMVTLTANNPSQICRSMREKGYASRIIVQRSTEEESLHVIKFWREDIAEMEGARAVASGSESWLSQFPLRSFWRGNNGRSG</sequence>
<reference evidence="9 10" key="1">
    <citation type="submission" date="2025-04" db="UniProtKB">
        <authorList>
            <consortium name="RefSeq"/>
        </authorList>
    </citation>
    <scope>IDENTIFICATION</scope>
    <source>
        <tissue evidence="9 10">Young leaves</tissue>
    </source>
</reference>
<dbReference type="KEGG" id="pda:103699203"/>
<dbReference type="RefSeq" id="XP_008779483.1">
    <property type="nucleotide sequence ID" value="XM_008781261.4"/>
</dbReference>
<evidence type="ECO:0000256" key="3">
    <source>
        <dbReference type="ARBA" id="ARBA00022603"/>
    </source>
</evidence>
<evidence type="ECO:0000256" key="4">
    <source>
        <dbReference type="ARBA" id="ARBA00022679"/>
    </source>
</evidence>
<dbReference type="CDD" id="cd02440">
    <property type="entry name" value="AdoMet_MTases"/>
    <property type="match status" value="1"/>
</dbReference>
<dbReference type="RefSeq" id="XP_038975256.1">
    <property type="nucleotide sequence ID" value="XM_039119328.1"/>
</dbReference>
<evidence type="ECO:0000256" key="6">
    <source>
        <dbReference type="ARBA" id="ARBA00023242"/>
    </source>
</evidence>
<evidence type="ECO:0000313" key="11">
    <source>
        <dbReference type="RefSeq" id="XP_038975256.1"/>
    </source>
</evidence>
<feature type="domain" description="Methyltransferase small" evidence="7">
    <location>
        <begin position="85"/>
        <end position="170"/>
    </location>
</feature>
<evidence type="ECO:0000313" key="8">
    <source>
        <dbReference type="Proteomes" id="UP000228380"/>
    </source>
</evidence>
<dbReference type="Proteomes" id="UP000228380">
    <property type="component" value="Unplaced"/>
</dbReference>
<name>A0A8B8ZM04_PHODC</name>
<evidence type="ECO:0000256" key="1">
    <source>
        <dbReference type="ARBA" id="ARBA00004123"/>
    </source>
</evidence>
<dbReference type="InterPro" id="IPR052190">
    <property type="entry name" value="Euk-Arch_PrmC-MTase"/>
</dbReference>
<keyword evidence="3" id="KW-0489">Methyltransferase</keyword>
<dbReference type="GO" id="GO:0008757">
    <property type="term" value="F:S-adenosylmethionine-dependent methyltransferase activity"/>
    <property type="evidence" value="ECO:0007669"/>
    <property type="project" value="TreeGrafter"/>
</dbReference>
<dbReference type="GO" id="GO:0032259">
    <property type="term" value="P:methylation"/>
    <property type="evidence" value="ECO:0007669"/>
    <property type="project" value="UniProtKB-KW"/>
</dbReference>
<dbReference type="InterPro" id="IPR004557">
    <property type="entry name" value="PrmC-related"/>
</dbReference>
<dbReference type="FunFam" id="3.40.50.150:FF:000077">
    <property type="entry name" value="HemK methyltransferase family member 2"/>
    <property type="match status" value="1"/>
</dbReference>
<proteinExistence type="inferred from homology"/>
<keyword evidence="4" id="KW-0808">Transferase</keyword>
<dbReference type="OrthoDB" id="406152at2759"/>
<dbReference type="NCBIfam" id="TIGR00537">
    <property type="entry name" value="hemK_rel_arch"/>
    <property type="match status" value="1"/>
</dbReference>
<dbReference type="GO" id="GO:0008276">
    <property type="term" value="F:protein methyltransferase activity"/>
    <property type="evidence" value="ECO:0007669"/>
    <property type="project" value="TreeGrafter"/>
</dbReference>
<comment type="subcellular location">
    <subcellularLocation>
        <location evidence="1">Nucleus</location>
    </subcellularLocation>
</comment>
<dbReference type="SUPFAM" id="SSF53335">
    <property type="entry name" value="S-adenosyl-L-methionine-dependent methyltransferases"/>
    <property type="match status" value="1"/>
</dbReference>
<dbReference type="GO" id="GO:0003676">
    <property type="term" value="F:nucleic acid binding"/>
    <property type="evidence" value="ECO:0007669"/>
    <property type="project" value="InterPro"/>
</dbReference>
<dbReference type="Pfam" id="PF05175">
    <property type="entry name" value="MTS"/>
    <property type="match status" value="1"/>
</dbReference>
<organism evidence="8 10">
    <name type="scientific">Phoenix dactylifera</name>
    <name type="common">Date palm</name>
    <dbReference type="NCBI Taxonomy" id="42345"/>
    <lineage>
        <taxon>Eukaryota</taxon>
        <taxon>Viridiplantae</taxon>
        <taxon>Streptophyta</taxon>
        <taxon>Embryophyta</taxon>
        <taxon>Tracheophyta</taxon>
        <taxon>Spermatophyta</taxon>
        <taxon>Magnoliopsida</taxon>
        <taxon>Liliopsida</taxon>
        <taxon>Arecaceae</taxon>
        <taxon>Coryphoideae</taxon>
        <taxon>Phoeniceae</taxon>
        <taxon>Phoenix</taxon>
    </lineage>
</organism>
<evidence type="ECO:0000313" key="10">
    <source>
        <dbReference type="RefSeq" id="XP_038975255.1"/>
    </source>
</evidence>
<dbReference type="GO" id="GO:0005634">
    <property type="term" value="C:nucleus"/>
    <property type="evidence" value="ECO:0007669"/>
    <property type="project" value="UniProtKB-SubCell"/>
</dbReference>
<evidence type="ECO:0000313" key="9">
    <source>
        <dbReference type="RefSeq" id="XP_008779483.1"/>
    </source>
</evidence>
<evidence type="ECO:0000259" key="7">
    <source>
        <dbReference type="Pfam" id="PF05175"/>
    </source>
</evidence>
<dbReference type="Gene3D" id="3.40.50.150">
    <property type="entry name" value="Vaccinia Virus protein VP39"/>
    <property type="match status" value="1"/>
</dbReference>
<dbReference type="GeneID" id="103699203"/>
<dbReference type="InterPro" id="IPR029063">
    <property type="entry name" value="SAM-dependent_MTases_sf"/>
</dbReference>
<gene>
    <name evidence="9 10 11" type="primary">LOC103699203</name>
</gene>
<keyword evidence="8" id="KW-1185">Reference proteome</keyword>
<dbReference type="PANTHER" id="PTHR45875">
    <property type="entry name" value="METHYLTRANSFERASE N6AMT1"/>
    <property type="match status" value="1"/>
</dbReference>
<keyword evidence="6" id="KW-0539">Nucleus</keyword>
<dbReference type="GO" id="GO:0035657">
    <property type="term" value="C:eRF1 methyltransferase complex"/>
    <property type="evidence" value="ECO:0007669"/>
    <property type="project" value="TreeGrafter"/>
</dbReference>
<keyword evidence="5" id="KW-0949">S-adenosyl-L-methionine</keyword>
<evidence type="ECO:0000256" key="5">
    <source>
        <dbReference type="ARBA" id="ARBA00022691"/>
    </source>
</evidence>
<dbReference type="PANTHER" id="PTHR45875:SF1">
    <property type="entry name" value="METHYLTRANSFERASE N6AMT1"/>
    <property type="match status" value="1"/>
</dbReference>
<accession>A0A8B8ZM04</accession>